<protein>
    <submittedName>
        <fullName evidence="1">Uncharacterized protein</fullName>
    </submittedName>
</protein>
<proteinExistence type="predicted"/>
<dbReference type="Proteomes" id="UP000247781">
    <property type="component" value="Unassembled WGS sequence"/>
</dbReference>
<dbReference type="AlphaFoldDB" id="A0A318H326"/>
<gene>
    <name evidence="1" type="ORF">C8E89_1485</name>
</gene>
<reference evidence="1 2" key="2">
    <citation type="submission" date="2018-06" db="EMBL/GenBank/DDBJ databases">
        <title>Sequencing of bacterial isolates from soil warming experiment in Harvard Forest, Massachusetts, USA.</title>
        <authorList>
            <person name="Deangelis K.PhD."/>
        </authorList>
    </citation>
    <scope>NUCLEOTIDE SEQUENCE [LARGE SCALE GENOMIC DNA]</scope>
    <source>
        <strain evidence="1 2">GAS496</strain>
    </source>
</reference>
<comment type="caution">
    <text evidence="1">The sequence shown here is derived from an EMBL/GenBank/DDBJ whole genome shotgun (WGS) entry which is preliminary data.</text>
</comment>
<dbReference type="EMBL" id="QJJU01000048">
    <property type="protein sequence ID" value="PXW97384.1"/>
    <property type="molecule type" value="Genomic_DNA"/>
</dbReference>
<accession>A0A318H326</accession>
<reference evidence="2" key="1">
    <citation type="submission" date="2018-05" db="EMBL/GenBank/DDBJ databases">
        <authorList>
            <person name="Deangelis K."/>
            <person name="Huntemann M."/>
            <person name="Clum A."/>
            <person name="Pillay M."/>
            <person name="Palaniappan K."/>
            <person name="Varghese N."/>
            <person name="Mikhailova N."/>
            <person name="Stamatis D."/>
            <person name="Reddy T."/>
            <person name="Daum C."/>
            <person name="Shapiro N."/>
            <person name="Ivanova N."/>
            <person name="Kyrpides N."/>
            <person name="Woyke T."/>
        </authorList>
    </citation>
    <scope>NUCLEOTIDE SEQUENCE [LARGE SCALE GENOMIC DNA]</scope>
    <source>
        <strain evidence="2">GAS496</strain>
    </source>
</reference>
<name>A0A318H326_9MYCO</name>
<evidence type="ECO:0000313" key="1">
    <source>
        <dbReference type="EMBL" id="PXW97384.1"/>
    </source>
</evidence>
<sequence>MHVEREQCMKAVKGDEVDLGQSTISASQSDITSLARRLTWSTFEASISPLIEITVSPRSVFARTQAPSQSNVVVPL</sequence>
<evidence type="ECO:0000313" key="2">
    <source>
        <dbReference type="Proteomes" id="UP000247781"/>
    </source>
</evidence>
<organism evidence="1 2">
    <name type="scientific">Mycolicibacterium moriokaense</name>
    <dbReference type="NCBI Taxonomy" id="39691"/>
    <lineage>
        <taxon>Bacteria</taxon>
        <taxon>Bacillati</taxon>
        <taxon>Actinomycetota</taxon>
        <taxon>Actinomycetes</taxon>
        <taxon>Mycobacteriales</taxon>
        <taxon>Mycobacteriaceae</taxon>
        <taxon>Mycolicibacterium</taxon>
    </lineage>
</organism>
<keyword evidence="2" id="KW-1185">Reference proteome</keyword>